<dbReference type="AlphaFoldDB" id="A0A645F4A7"/>
<keyword evidence="2" id="KW-0808">Transferase</keyword>
<dbReference type="PANTHER" id="PTHR30303:SF4">
    <property type="entry name" value="HYDROGENASE EXPRESSION_FORMATION PROTEIN HYPE"/>
    <property type="match status" value="1"/>
</dbReference>
<dbReference type="PANTHER" id="PTHR30303">
    <property type="entry name" value="HYDROGENASE ISOENZYMES FORMATION PROTEIN HYPE"/>
    <property type="match status" value="1"/>
</dbReference>
<dbReference type="InterPro" id="IPR011854">
    <property type="entry name" value="HypE"/>
</dbReference>
<dbReference type="EMBL" id="VSSQ01054521">
    <property type="protein sequence ID" value="MPN08466.1"/>
    <property type="molecule type" value="Genomic_DNA"/>
</dbReference>
<sequence>MEEIHEEALKLNVQVIGGHTEVTEAVNKIIVSCTAMGKGLKDSATSTAGAKVGDDVVVTKHLCIEGTTILVNDFADKCKEILSDEEYIEAQQYVNSISVVKEGVVAGQVGVNSMHDITEGGLLGALWELAKASNVGFKVYEEKMPITKITEKLCNKFNIDPLKFISSGSMIITCKNGDELIKELKKGGINGTIIGKITKSRGMLVKNNIEIEVEPPEADELFNM</sequence>
<dbReference type="GO" id="GO:0009030">
    <property type="term" value="F:thiamine-phosphate kinase activity"/>
    <property type="evidence" value="ECO:0007669"/>
    <property type="project" value="UniProtKB-EC"/>
</dbReference>
<proteinExistence type="predicted"/>
<reference evidence="2" key="1">
    <citation type="submission" date="2019-08" db="EMBL/GenBank/DDBJ databases">
        <authorList>
            <person name="Kucharzyk K."/>
            <person name="Murdoch R.W."/>
            <person name="Higgins S."/>
            <person name="Loffler F."/>
        </authorList>
    </citation>
    <scope>NUCLEOTIDE SEQUENCE</scope>
</reference>
<feature type="domain" description="PurM-like C-terminal" evidence="1">
    <location>
        <begin position="51"/>
        <end position="202"/>
    </location>
</feature>
<accession>A0A645F4A7</accession>
<protein>
    <submittedName>
        <fullName evidence="2">Thiamine-monophosphate kinase</fullName>
        <ecNumber evidence="2">2.7.4.16</ecNumber>
    </submittedName>
</protein>
<dbReference type="Gene3D" id="3.30.1330.10">
    <property type="entry name" value="PurM-like, N-terminal domain"/>
    <property type="match status" value="1"/>
</dbReference>
<dbReference type="Pfam" id="PF02769">
    <property type="entry name" value="AIRS_C"/>
    <property type="match status" value="1"/>
</dbReference>
<dbReference type="InterPro" id="IPR010918">
    <property type="entry name" value="PurM-like_C_dom"/>
</dbReference>
<dbReference type="GO" id="GO:0051604">
    <property type="term" value="P:protein maturation"/>
    <property type="evidence" value="ECO:0007669"/>
    <property type="project" value="TreeGrafter"/>
</dbReference>
<evidence type="ECO:0000313" key="2">
    <source>
        <dbReference type="EMBL" id="MPN08466.1"/>
    </source>
</evidence>
<dbReference type="InterPro" id="IPR036921">
    <property type="entry name" value="PurM-like_N_sf"/>
</dbReference>
<dbReference type="InterPro" id="IPR036676">
    <property type="entry name" value="PurM-like_C_sf"/>
</dbReference>
<gene>
    <name evidence="2" type="primary">thiL_25</name>
    <name evidence="2" type="ORF">SDC9_155748</name>
</gene>
<organism evidence="2">
    <name type="scientific">bioreactor metagenome</name>
    <dbReference type="NCBI Taxonomy" id="1076179"/>
    <lineage>
        <taxon>unclassified sequences</taxon>
        <taxon>metagenomes</taxon>
        <taxon>ecological metagenomes</taxon>
    </lineage>
</organism>
<name>A0A645F4A7_9ZZZZ</name>
<keyword evidence="2" id="KW-0418">Kinase</keyword>
<comment type="caution">
    <text evidence="2">The sequence shown here is derived from an EMBL/GenBank/DDBJ whole genome shotgun (WGS) entry which is preliminary data.</text>
</comment>
<dbReference type="EC" id="2.7.4.16" evidence="2"/>
<evidence type="ECO:0000259" key="1">
    <source>
        <dbReference type="Pfam" id="PF02769"/>
    </source>
</evidence>
<dbReference type="Gene3D" id="3.90.650.10">
    <property type="entry name" value="PurM-like C-terminal domain"/>
    <property type="match status" value="1"/>
</dbReference>
<dbReference type="SUPFAM" id="SSF56042">
    <property type="entry name" value="PurM C-terminal domain-like"/>
    <property type="match status" value="1"/>
</dbReference>